<dbReference type="InterPro" id="IPR038132">
    <property type="entry name" value="Vps16_C_sf"/>
</dbReference>
<dbReference type="Pfam" id="PF04840">
    <property type="entry name" value="Vps16_C"/>
    <property type="match status" value="2"/>
</dbReference>
<dbReference type="GO" id="GO:0030897">
    <property type="term" value="C:HOPS complex"/>
    <property type="evidence" value="ECO:0007669"/>
    <property type="project" value="TreeGrafter"/>
</dbReference>
<dbReference type="GeneID" id="8298061"/>
<proteinExistence type="inferred from homology"/>
<keyword evidence="6" id="KW-1185">Reference proteome</keyword>
<reference evidence="5 6" key="1">
    <citation type="journal article" date="2009" name="Nature">
        <title>Evolution of pathogenicity and sexual reproduction in eight Candida genomes.</title>
        <authorList>
            <person name="Butler G."/>
            <person name="Rasmussen M.D."/>
            <person name="Lin M.F."/>
            <person name="Santos M.A."/>
            <person name="Sakthikumar S."/>
            <person name="Munro C.A."/>
            <person name="Rheinbay E."/>
            <person name="Grabherr M."/>
            <person name="Forche A."/>
            <person name="Reedy J.L."/>
            <person name="Agrafioti I."/>
            <person name="Arnaud M.B."/>
            <person name="Bates S."/>
            <person name="Brown A.J."/>
            <person name="Brunke S."/>
            <person name="Costanzo M.C."/>
            <person name="Fitzpatrick D.A."/>
            <person name="de Groot P.W."/>
            <person name="Harris D."/>
            <person name="Hoyer L.L."/>
            <person name="Hube B."/>
            <person name="Klis F.M."/>
            <person name="Kodira C."/>
            <person name="Lennard N."/>
            <person name="Logue M.E."/>
            <person name="Martin R."/>
            <person name="Neiman A.M."/>
            <person name="Nikolaou E."/>
            <person name="Quail M.A."/>
            <person name="Quinn J."/>
            <person name="Santos M.C."/>
            <person name="Schmitzberger F.F."/>
            <person name="Sherlock G."/>
            <person name="Shah P."/>
            <person name="Silverstein K.A."/>
            <person name="Skrzypek M.S."/>
            <person name="Soll D."/>
            <person name="Staggs R."/>
            <person name="Stansfield I."/>
            <person name="Stumpf M.P."/>
            <person name="Sudbery P.E."/>
            <person name="Srikantha T."/>
            <person name="Zeng Q."/>
            <person name="Berman J."/>
            <person name="Berriman M."/>
            <person name="Heitman J."/>
            <person name="Gow N.A."/>
            <person name="Lorenz M.C."/>
            <person name="Birren B.W."/>
            <person name="Kellis M."/>
            <person name="Cuomo C.A."/>
        </authorList>
    </citation>
    <scope>NUCLEOTIDE SEQUENCE [LARGE SCALE GENOMIC DNA]</scope>
    <source>
        <strain evidence="6">ATCC MYA-3404 / T1</strain>
    </source>
</reference>
<dbReference type="PANTHER" id="PTHR12811:SF0">
    <property type="entry name" value="VACUOLAR PROTEIN SORTING-ASSOCIATED PROTEIN 16 HOMOLOG"/>
    <property type="match status" value="1"/>
</dbReference>
<keyword evidence="2" id="KW-0813">Transport</keyword>
<dbReference type="GO" id="GO:0003779">
    <property type="term" value="F:actin binding"/>
    <property type="evidence" value="ECO:0007669"/>
    <property type="project" value="TreeGrafter"/>
</dbReference>
<feature type="domain" description="Vps16 N-terminal" evidence="4">
    <location>
        <begin position="5"/>
        <end position="142"/>
    </location>
</feature>
<dbReference type="InterPro" id="IPR006925">
    <property type="entry name" value="Vps16_C"/>
</dbReference>
<dbReference type="Proteomes" id="UP000002037">
    <property type="component" value="Unassembled WGS sequence"/>
</dbReference>
<keyword evidence="2" id="KW-0653">Protein transport</keyword>
<evidence type="ECO:0000259" key="3">
    <source>
        <dbReference type="Pfam" id="PF04840"/>
    </source>
</evidence>
<gene>
    <name evidence="5" type="ORF">CTRG_04708</name>
</gene>
<evidence type="ECO:0000313" key="6">
    <source>
        <dbReference type="Proteomes" id="UP000002037"/>
    </source>
</evidence>
<dbReference type="GO" id="GO:0042144">
    <property type="term" value="P:vacuole fusion, non-autophagic"/>
    <property type="evidence" value="ECO:0007669"/>
    <property type="project" value="TreeGrafter"/>
</dbReference>
<dbReference type="RefSeq" id="XP_002550410.1">
    <property type="nucleotide sequence ID" value="XM_002550364.1"/>
</dbReference>
<dbReference type="Gene3D" id="1.10.150.780">
    <property type="entry name" value="Vps16, C-terminal region"/>
    <property type="match status" value="1"/>
</dbReference>
<dbReference type="EMBL" id="GG692400">
    <property type="protein sequence ID" value="EER31925.1"/>
    <property type="molecule type" value="Genomic_DNA"/>
</dbReference>
<dbReference type="InterPro" id="IPR006926">
    <property type="entry name" value="Vps16_N"/>
</dbReference>
<name>C5MF65_CANTT</name>
<feature type="domain" description="Vps16 N-terminal" evidence="4">
    <location>
        <begin position="255"/>
        <end position="336"/>
    </location>
</feature>
<evidence type="ECO:0000256" key="2">
    <source>
        <dbReference type="PIRNR" id="PIRNR007949"/>
    </source>
</evidence>
<feature type="domain" description="Vps16 N-terminal" evidence="4">
    <location>
        <begin position="370"/>
        <end position="481"/>
    </location>
</feature>
<feature type="domain" description="Vps16 C-terminal" evidence="3">
    <location>
        <begin position="585"/>
        <end position="665"/>
    </location>
</feature>
<organism evidence="5 6">
    <name type="scientific">Candida tropicalis (strain ATCC MYA-3404 / T1)</name>
    <name type="common">Yeast</name>
    <dbReference type="NCBI Taxonomy" id="294747"/>
    <lineage>
        <taxon>Eukaryota</taxon>
        <taxon>Fungi</taxon>
        <taxon>Dikarya</taxon>
        <taxon>Ascomycota</taxon>
        <taxon>Saccharomycotina</taxon>
        <taxon>Pichiomycetes</taxon>
        <taxon>Debaryomycetaceae</taxon>
        <taxon>Candida/Lodderomyces clade</taxon>
        <taxon>Candida</taxon>
    </lineage>
</organism>
<dbReference type="GO" id="GO:0016197">
    <property type="term" value="P:endosomal transport"/>
    <property type="evidence" value="ECO:0007669"/>
    <property type="project" value="TreeGrafter"/>
</dbReference>
<protein>
    <recommendedName>
        <fullName evidence="2">Probable vacuolar protein sorting-associated protein 16 homolog</fullName>
    </recommendedName>
</protein>
<accession>C5MF65</accession>
<dbReference type="PIRSF" id="PIRSF007949">
    <property type="entry name" value="VPS16"/>
    <property type="match status" value="1"/>
</dbReference>
<dbReference type="SUPFAM" id="SSF101898">
    <property type="entry name" value="NHL repeat"/>
    <property type="match status" value="1"/>
</dbReference>
<evidence type="ECO:0000313" key="5">
    <source>
        <dbReference type="EMBL" id="EER31925.1"/>
    </source>
</evidence>
<evidence type="ECO:0000259" key="4">
    <source>
        <dbReference type="Pfam" id="PF04841"/>
    </source>
</evidence>
<dbReference type="AlphaFoldDB" id="C5MF65"/>
<dbReference type="STRING" id="294747.C5MF65"/>
<evidence type="ECO:0000256" key="1">
    <source>
        <dbReference type="ARBA" id="ARBA00009250"/>
    </source>
</evidence>
<dbReference type="GO" id="GO:0005768">
    <property type="term" value="C:endosome"/>
    <property type="evidence" value="ECO:0007669"/>
    <property type="project" value="TreeGrafter"/>
</dbReference>
<dbReference type="Pfam" id="PF04841">
    <property type="entry name" value="Vps16_N"/>
    <property type="match status" value="3"/>
</dbReference>
<comment type="similarity">
    <text evidence="1 2">Belongs to the VPS16 family.</text>
</comment>
<dbReference type="eggNOG" id="KOG2280">
    <property type="taxonomic scope" value="Eukaryota"/>
</dbReference>
<dbReference type="PANTHER" id="PTHR12811">
    <property type="entry name" value="VACUOLAR PROTEIN SORTING VPS16"/>
    <property type="match status" value="1"/>
</dbReference>
<dbReference type="InterPro" id="IPR016534">
    <property type="entry name" value="VPS16"/>
</dbReference>
<dbReference type="GO" id="GO:0006886">
    <property type="term" value="P:intracellular protein transport"/>
    <property type="evidence" value="ECO:0007669"/>
    <property type="project" value="InterPro"/>
</dbReference>
<feature type="domain" description="Vps16 C-terminal" evidence="3">
    <location>
        <begin position="709"/>
        <end position="938"/>
    </location>
</feature>
<comment type="function">
    <text evidence="2">Essential for vacuolar protein sorting. Required for vacuole biogenesis, stability and to maintain vacuole morphology.</text>
</comment>
<dbReference type="OrthoDB" id="1792at2759"/>
<dbReference type="VEuPathDB" id="FungiDB:CTRG_04708"/>
<dbReference type="KEGG" id="ctp:CTRG_04708"/>
<dbReference type="HOGENOM" id="CLU_008909_1_0_1"/>
<sequence>MPPNPSFSWSKLQNVYYNIRTCYEDLSWSIDNLYSNYIVSFSPNTTLIAIASKNIPHPNLIEIYSNSGNKIWSIVYNSSHDDYIESFHFTSDEDLIILMNNGKYRHYYDLMGNFNEHNFLENLSKMDNLNNNNDENSQIDSGFNGTRVITNLENNETEEIVEIFEAKTWDQYLIVRLDGRLIITDLNKAINYEVPLKYYNSGDIKSFSVQTNPNLDKLEEALILQMGYKTSILSINVDFGLNNFEIIDQELTDGPFDTISISPSGQLISLFNKQLKKIFVINNRFDQVLLEYDTSNESSSPYQVEWCGNDAIVLSIKDEIKIIGPGQQSISFFYDIEDDDDFDLDNLLIKVDSKEKDSKKNDDLLFTIPIFQSCVDGLKIVTTNKVQFLSRVPETSVQMYQIGSSSPSSILSDCVDKFSSNASKAHGNMALLKADETLLTAMNDCLEVALDEFAPEWQRRALQAVSFGKIYYDDYFDADKYLQVLTAIRVLNQIRSPELGLFLTYRQIEDMGGWDQVIKMLLRRSQHDLSLEFIDKLKLENVRPLVHIHWCCYKIRKELDMSDLELFEIISERLTSLTKNRVNYISMDQISDIAYEEGRNMLCKLLIELEPSATKKVNKLLEIDEESLALIKSFESGNYNLSILILLYLQDKLSISQFFKILNQNENVWKEETITKETLNKLDINLSRTENMAVTGDVIGHTWQESIGKQSTPQLLETYLKHEDKVNELNLIKLQNFRRENHSTGESYHDAYKSLLTKSTNRTLNKRTSKALNRELQILELQKKLSETYLADFYQEKSLLDILARLITMNQIKQAKKIVSNFQVAQEKFWYLVLNILMKRKEFDQVYEFAFGSNDATVGKSPIGFEPFVELGLQTHAPPSHISTYIKNCVKYKYDEKVRMYVKNQDYEAAASEAFKNKDIDILKNLQSGIPNSNTSATRVINSYIQKLGY</sequence>